<reference evidence="1" key="1">
    <citation type="journal article" date="2019" name="bioRxiv">
        <title>The Genome of the Zebra Mussel, Dreissena polymorpha: A Resource for Invasive Species Research.</title>
        <authorList>
            <person name="McCartney M.A."/>
            <person name="Auch B."/>
            <person name="Kono T."/>
            <person name="Mallez S."/>
            <person name="Zhang Y."/>
            <person name="Obille A."/>
            <person name="Becker A."/>
            <person name="Abrahante J.E."/>
            <person name="Garbe J."/>
            <person name="Badalamenti J.P."/>
            <person name="Herman A."/>
            <person name="Mangelson H."/>
            <person name="Liachko I."/>
            <person name="Sullivan S."/>
            <person name="Sone E.D."/>
            <person name="Koren S."/>
            <person name="Silverstein K.A.T."/>
            <person name="Beckman K.B."/>
            <person name="Gohl D.M."/>
        </authorList>
    </citation>
    <scope>NUCLEOTIDE SEQUENCE</scope>
    <source>
        <strain evidence="1">Duluth1</strain>
        <tissue evidence="1">Whole animal</tissue>
    </source>
</reference>
<keyword evidence="2" id="KW-1185">Reference proteome</keyword>
<accession>A0A9D4EAC3</accession>
<protein>
    <submittedName>
        <fullName evidence="1">Uncharacterized protein</fullName>
    </submittedName>
</protein>
<gene>
    <name evidence="1" type="ORF">DPMN_176944</name>
</gene>
<dbReference type="EMBL" id="JAIWYP010000009">
    <property type="protein sequence ID" value="KAH3775540.1"/>
    <property type="molecule type" value="Genomic_DNA"/>
</dbReference>
<evidence type="ECO:0000313" key="1">
    <source>
        <dbReference type="EMBL" id="KAH3775540.1"/>
    </source>
</evidence>
<dbReference type="Proteomes" id="UP000828390">
    <property type="component" value="Unassembled WGS sequence"/>
</dbReference>
<proteinExistence type="predicted"/>
<evidence type="ECO:0000313" key="2">
    <source>
        <dbReference type="Proteomes" id="UP000828390"/>
    </source>
</evidence>
<sequence>MDIAHRLGKSKDGYVRPIIVKFVSRQKRNKVIGGRKVFKDTNTFINEDLTMLNQSVMMMIKKAVSKPASVWSWDGKIFHKNSNDTVRQIHFREYKQWAGTEWAKLLAKYQATI</sequence>
<name>A0A9D4EAC3_DREPO</name>
<dbReference type="AlphaFoldDB" id="A0A9D4EAC3"/>
<reference evidence="1" key="2">
    <citation type="submission" date="2020-11" db="EMBL/GenBank/DDBJ databases">
        <authorList>
            <person name="McCartney M.A."/>
            <person name="Auch B."/>
            <person name="Kono T."/>
            <person name="Mallez S."/>
            <person name="Becker A."/>
            <person name="Gohl D.M."/>
            <person name="Silverstein K.A.T."/>
            <person name="Koren S."/>
            <person name="Bechman K.B."/>
            <person name="Herman A."/>
            <person name="Abrahante J.E."/>
            <person name="Garbe J."/>
        </authorList>
    </citation>
    <scope>NUCLEOTIDE SEQUENCE</scope>
    <source>
        <strain evidence="1">Duluth1</strain>
        <tissue evidence="1">Whole animal</tissue>
    </source>
</reference>
<organism evidence="1 2">
    <name type="scientific">Dreissena polymorpha</name>
    <name type="common">Zebra mussel</name>
    <name type="synonym">Mytilus polymorpha</name>
    <dbReference type="NCBI Taxonomy" id="45954"/>
    <lineage>
        <taxon>Eukaryota</taxon>
        <taxon>Metazoa</taxon>
        <taxon>Spiralia</taxon>
        <taxon>Lophotrochozoa</taxon>
        <taxon>Mollusca</taxon>
        <taxon>Bivalvia</taxon>
        <taxon>Autobranchia</taxon>
        <taxon>Heteroconchia</taxon>
        <taxon>Euheterodonta</taxon>
        <taxon>Imparidentia</taxon>
        <taxon>Neoheterodontei</taxon>
        <taxon>Myida</taxon>
        <taxon>Dreissenoidea</taxon>
        <taxon>Dreissenidae</taxon>
        <taxon>Dreissena</taxon>
    </lineage>
</organism>
<comment type="caution">
    <text evidence="1">The sequence shown here is derived from an EMBL/GenBank/DDBJ whole genome shotgun (WGS) entry which is preliminary data.</text>
</comment>